<evidence type="ECO:0000313" key="12">
    <source>
        <dbReference type="EMBL" id="KAF0694317.1"/>
    </source>
</evidence>
<evidence type="ECO:0000256" key="5">
    <source>
        <dbReference type="ARBA" id="ARBA00023136"/>
    </source>
</evidence>
<gene>
    <name evidence="13" type="primary">Aste57867_14801</name>
    <name evidence="12" type="ORF">As57867_014746</name>
    <name evidence="13" type="ORF">ASTE57867_14801</name>
</gene>
<feature type="region of interest" description="Disordered" evidence="9">
    <location>
        <begin position="845"/>
        <end position="893"/>
    </location>
</feature>
<keyword evidence="6" id="KW-0675">Receptor</keyword>
<keyword evidence="4" id="KW-0297">G-protein coupled receptor</keyword>
<dbReference type="PANTHER" id="PTHR10519:SF20">
    <property type="entry name" value="G-PROTEIN COUPLED RECEPTOR 156-RELATED"/>
    <property type="match status" value="1"/>
</dbReference>
<dbReference type="GO" id="GO:0038039">
    <property type="term" value="C:G protein-coupled receptor heterodimeric complex"/>
    <property type="evidence" value="ECO:0007669"/>
    <property type="project" value="TreeGrafter"/>
</dbReference>
<keyword evidence="2 10" id="KW-0812">Transmembrane</keyword>
<dbReference type="InterPro" id="IPR002455">
    <property type="entry name" value="GPCR3_GABA-B"/>
</dbReference>
<feature type="transmembrane region" description="Helical" evidence="10">
    <location>
        <begin position="660"/>
        <end position="682"/>
    </location>
</feature>
<keyword evidence="7" id="KW-0325">Glycoprotein</keyword>
<dbReference type="OrthoDB" id="2150267at2759"/>
<evidence type="ECO:0000313" key="13">
    <source>
        <dbReference type="EMBL" id="VFT91619.1"/>
    </source>
</evidence>
<evidence type="ECO:0000256" key="6">
    <source>
        <dbReference type="ARBA" id="ARBA00023170"/>
    </source>
</evidence>
<evidence type="ECO:0000313" key="14">
    <source>
        <dbReference type="Proteomes" id="UP000332933"/>
    </source>
</evidence>
<evidence type="ECO:0000256" key="7">
    <source>
        <dbReference type="ARBA" id="ARBA00023180"/>
    </source>
</evidence>
<dbReference type="EMBL" id="CAADRA010005598">
    <property type="protein sequence ID" value="VFT91619.1"/>
    <property type="molecule type" value="Genomic_DNA"/>
</dbReference>
<feature type="transmembrane region" description="Helical" evidence="10">
    <location>
        <begin position="702"/>
        <end position="720"/>
    </location>
</feature>
<evidence type="ECO:0000256" key="10">
    <source>
        <dbReference type="SAM" id="Phobius"/>
    </source>
</evidence>
<dbReference type="Proteomes" id="UP000332933">
    <property type="component" value="Unassembled WGS sequence"/>
</dbReference>
<evidence type="ECO:0000256" key="9">
    <source>
        <dbReference type="SAM" id="MobiDB-lite"/>
    </source>
</evidence>
<protein>
    <submittedName>
        <fullName evidence="13">Aste57867_14801 protein</fullName>
    </submittedName>
</protein>
<organism evidence="13 14">
    <name type="scientific">Aphanomyces stellatus</name>
    <dbReference type="NCBI Taxonomy" id="120398"/>
    <lineage>
        <taxon>Eukaryota</taxon>
        <taxon>Sar</taxon>
        <taxon>Stramenopiles</taxon>
        <taxon>Oomycota</taxon>
        <taxon>Saprolegniomycetes</taxon>
        <taxon>Saprolegniales</taxon>
        <taxon>Verrucalvaceae</taxon>
        <taxon>Aphanomyces</taxon>
    </lineage>
</organism>
<dbReference type="PRINTS" id="PR00248">
    <property type="entry name" value="GPCRMGR"/>
</dbReference>
<dbReference type="PANTHER" id="PTHR10519">
    <property type="entry name" value="GABA-B RECEPTOR"/>
    <property type="match status" value="1"/>
</dbReference>
<dbReference type="PROSITE" id="PS50259">
    <property type="entry name" value="G_PROTEIN_RECEP_F3_4"/>
    <property type="match status" value="1"/>
</dbReference>
<reference evidence="13 14" key="1">
    <citation type="submission" date="2019-03" db="EMBL/GenBank/DDBJ databases">
        <authorList>
            <person name="Gaulin E."/>
            <person name="Dumas B."/>
        </authorList>
    </citation>
    <scope>NUCLEOTIDE SEQUENCE [LARGE SCALE GENOMIC DNA]</scope>
    <source>
        <strain evidence="13">CBS 568.67</strain>
    </source>
</reference>
<dbReference type="EMBL" id="VJMH01005577">
    <property type="protein sequence ID" value="KAF0694317.1"/>
    <property type="molecule type" value="Genomic_DNA"/>
</dbReference>
<keyword evidence="8" id="KW-0807">Transducer</keyword>
<feature type="transmembrane region" description="Helical" evidence="10">
    <location>
        <begin position="590"/>
        <end position="615"/>
    </location>
</feature>
<keyword evidence="14" id="KW-1185">Reference proteome</keyword>
<dbReference type="GO" id="GO:0004965">
    <property type="term" value="F:G protein-coupled GABA receptor activity"/>
    <property type="evidence" value="ECO:0007669"/>
    <property type="project" value="InterPro"/>
</dbReference>
<evidence type="ECO:0000256" key="1">
    <source>
        <dbReference type="ARBA" id="ARBA00004141"/>
    </source>
</evidence>
<accession>A0A485L1X3</accession>
<dbReference type="AlphaFoldDB" id="A0A485L1X3"/>
<name>A0A485L1X3_9STRA</name>
<feature type="transmembrane region" description="Helical" evidence="10">
    <location>
        <begin position="627"/>
        <end position="648"/>
    </location>
</feature>
<evidence type="ECO:0000256" key="3">
    <source>
        <dbReference type="ARBA" id="ARBA00022989"/>
    </source>
</evidence>
<feature type="compositionally biased region" description="Polar residues" evidence="9">
    <location>
        <begin position="875"/>
        <end position="893"/>
    </location>
</feature>
<keyword evidence="5 10" id="KW-0472">Membrane</keyword>
<comment type="subcellular location">
    <subcellularLocation>
        <location evidence="1">Membrane</location>
        <topology evidence="1">Multi-pass membrane protein</topology>
    </subcellularLocation>
</comment>
<sequence>MRGKCLDAAWVAATAATYNLDPHARDTQLRLVEPTLRPALRHPRYILQDARQQGDAFRPTCMPPGEVVRGVGELVYPNGSQASPGNVLGTLTIELCSWPSHALTTGIMMILIQEVIGYDVSVYATTNAIYATERMSAEGRGLCTPTHLNAEVWPDGKLSTLNMFANETIASSNGYVGQSGLYTLTKNVQTALNGSKAGLPFTRSYSADFWREFVQGHSNDLVNFYSIQKTLNLARIAQPSQCLDGTMGCRNGCAKNDACTAAEAAGKTCMLVAMMGSGYDPGYFQALVSNNNIPAYFCFAGYDAMNEYVVDTLAAGGSIVFYHYEPDLFHIVNANKFTRIAFPPSDPENVFLATGTFGELGYGKPTTNPVRVDFPESSLMKYFASSLASEDQLFSFISKFSISPTRIKNLLTNYAANVANTSMPNPSFATSCKWVRTNWDKWSAWVDPLPLCTLADHMNYTMTTGSSTTSTCLLTFIWTAPDPDNASLPYTCDRGFLTLPPPLLTTKSCDWMDNNVEAWQPWLSQPPRCDRSHFNYSISDCTEHSRRQVTFFWYLPRPNALNTSLECVGGVTLPPNATIHCDYVPFSATAFHVVATLCGLSIAFLAVLFVLVLAFRERPVIKRSQWPLLLLILLGGVFLCLHTLLTAGTPTDVLCAARPLLGALAFSLVFTALLVKSLRVYLLFNNKSMKKVTVSLWKMMKLYFLLVGIDVGTVVAGLVFDFPHASISIDSAVEFDGTVDHLTCHSSNFIFSAITIFFQLLLVGTGIYLAYLIRHADADFQETIWIVASAVVVVVGGLVMLPVEYLIEMPGPTQYVIESAVQLVGLLLIVGFIIGPKLWRLGKVTKSDGTTKPNPTAAKPSKGIRPQDKVAAPNAKSTSSNGLTTDKWNLVEQ</sequence>
<dbReference type="Pfam" id="PF00003">
    <property type="entry name" value="7tm_3"/>
    <property type="match status" value="1"/>
</dbReference>
<feature type="transmembrane region" description="Helical" evidence="10">
    <location>
        <begin position="749"/>
        <end position="771"/>
    </location>
</feature>
<evidence type="ECO:0000256" key="8">
    <source>
        <dbReference type="ARBA" id="ARBA00023224"/>
    </source>
</evidence>
<feature type="domain" description="G-protein coupled receptors family 3 profile" evidence="11">
    <location>
        <begin position="602"/>
        <end position="841"/>
    </location>
</feature>
<dbReference type="InterPro" id="IPR017978">
    <property type="entry name" value="GPCR_3_C"/>
</dbReference>
<evidence type="ECO:0000256" key="4">
    <source>
        <dbReference type="ARBA" id="ARBA00023040"/>
    </source>
</evidence>
<feature type="transmembrane region" description="Helical" evidence="10">
    <location>
        <begin position="815"/>
        <end position="834"/>
    </location>
</feature>
<feature type="transmembrane region" description="Helical" evidence="10">
    <location>
        <begin position="783"/>
        <end position="803"/>
    </location>
</feature>
<evidence type="ECO:0000259" key="11">
    <source>
        <dbReference type="PROSITE" id="PS50259"/>
    </source>
</evidence>
<dbReference type="InterPro" id="IPR000337">
    <property type="entry name" value="GPCR_3"/>
</dbReference>
<proteinExistence type="predicted"/>
<keyword evidence="3 10" id="KW-1133">Transmembrane helix</keyword>
<evidence type="ECO:0000256" key="2">
    <source>
        <dbReference type="ARBA" id="ARBA00022692"/>
    </source>
</evidence>
<dbReference type="CDD" id="cd15047">
    <property type="entry name" value="7tmC_GABA-B-like"/>
    <property type="match status" value="1"/>
</dbReference>
<reference evidence="12" key="2">
    <citation type="submission" date="2019-06" db="EMBL/GenBank/DDBJ databases">
        <title>Genomics analysis of Aphanomyces spp. identifies a new class of oomycete effector associated with host adaptation.</title>
        <authorList>
            <person name="Gaulin E."/>
        </authorList>
    </citation>
    <scope>NUCLEOTIDE SEQUENCE</scope>
    <source>
        <strain evidence="12">CBS 578.67</strain>
    </source>
</reference>